<evidence type="ECO:0000256" key="7">
    <source>
        <dbReference type="PROSITE-ProRule" id="PRU00047"/>
    </source>
</evidence>
<evidence type="ECO:0000313" key="10">
    <source>
        <dbReference type="EMBL" id="KAK4230245.1"/>
    </source>
</evidence>
<dbReference type="SMART" id="SM00343">
    <property type="entry name" value="ZnF_C2HC"/>
    <property type="match status" value="4"/>
</dbReference>
<feature type="compositionally biased region" description="Polar residues" evidence="8">
    <location>
        <begin position="672"/>
        <end position="694"/>
    </location>
</feature>
<comment type="caution">
    <text evidence="10">The sequence shown here is derived from an EMBL/GenBank/DDBJ whole genome shotgun (WGS) entry which is preliminary data.</text>
</comment>
<feature type="compositionally biased region" description="Acidic residues" evidence="8">
    <location>
        <begin position="44"/>
        <end position="53"/>
    </location>
</feature>
<evidence type="ECO:0000256" key="8">
    <source>
        <dbReference type="SAM" id="MobiDB-lite"/>
    </source>
</evidence>
<keyword evidence="2" id="KW-0479">Metal-binding</keyword>
<feature type="compositionally biased region" description="Basic and acidic residues" evidence="8">
    <location>
        <begin position="104"/>
        <end position="121"/>
    </location>
</feature>
<dbReference type="GO" id="GO:0003723">
    <property type="term" value="F:RNA binding"/>
    <property type="evidence" value="ECO:0007669"/>
    <property type="project" value="TreeGrafter"/>
</dbReference>
<reference evidence="10" key="1">
    <citation type="journal article" date="2023" name="Mol. Phylogenet. Evol.">
        <title>Genome-scale phylogeny and comparative genomics of the fungal order Sordariales.</title>
        <authorList>
            <person name="Hensen N."/>
            <person name="Bonometti L."/>
            <person name="Westerberg I."/>
            <person name="Brannstrom I.O."/>
            <person name="Guillou S."/>
            <person name="Cros-Aarteil S."/>
            <person name="Calhoun S."/>
            <person name="Haridas S."/>
            <person name="Kuo A."/>
            <person name="Mondo S."/>
            <person name="Pangilinan J."/>
            <person name="Riley R."/>
            <person name="LaButti K."/>
            <person name="Andreopoulos B."/>
            <person name="Lipzen A."/>
            <person name="Chen C."/>
            <person name="Yan M."/>
            <person name="Daum C."/>
            <person name="Ng V."/>
            <person name="Clum A."/>
            <person name="Steindorff A."/>
            <person name="Ohm R.A."/>
            <person name="Martin F."/>
            <person name="Silar P."/>
            <person name="Natvig D.O."/>
            <person name="Lalanne C."/>
            <person name="Gautier V."/>
            <person name="Ament-Velasquez S.L."/>
            <person name="Kruys A."/>
            <person name="Hutchinson M.I."/>
            <person name="Powell A.J."/>
            <person name="Barry K."/>
            <person name="Miller A.N."/>
            <person name="Grigoriev I.V."/>
            <person name="Debuchy R."/>
            <person name="Gladieux P."/>
            <person name="Hiltunen Thoren M."/>
            <person name="Johannesson H."/>
        </authorList>
    </citation>
    <scope>NUCLEOTIDE SEQUENCE</scope>
    <source>
        <strain evidence="10">CBS 990.96</strain>
    </source>
</reference>
<keyword evidence="5" id="KW-0862">Zinc</keyword>
<dbReference type="Proteomes" id="UP001301958">
    <property type="component" value="Unassembled WGS sequence"/>
</dbReference>
<evidence type="ECO:0000259" key="9">
    <source>
        <dbReference type="PROSITE" id="PS50158"/>
    </source>
</evidence>
<dbReference type="PROSITE" id="PS50158">
    <property type="entry name" value="ZF_CCHC"/>
    <property type="match status" value="1"/>
</dbReference>
<dbReference type="GO" id="GO:0071039">
    <property type="term" value="P:nuclear polyadenylation-dependent CUT catabolic process"/>
    <property type="evidence" value="ECO:0007669"/>
    <property type="project" value="TreeGrafter"/>
</dbReference>
<evidence type="ECO:0000313" key="11">
    <source>
        <dbReference type="Proteomes" id="UP001301958"/>
    </source>
</evidence>
<dbReference type="GO" id="GO:0071038">
    <property type="term" value="P:TRAMP-dependent tRNA surveillance pathway"/>
    <property type="evidence" value="ECO:0007669"/>
    <property type="project" value="TreeGrafter"/>
</dbReference>
<dbReference type="InterPro" id="IPR001878">
    <property type="entry name" value="Znf_CCHC"/>
</dbReference>
<evidence type="ECO:0000256" key="1">
    <source>
        <dbReference type="ARBA" id="ARBA00004123"/>
    </source>
</evidence>
<organism evidence="10 11">
    <name type="scientific">Podospora fimiseda</name>
    <dbReference type="NCBI Taxonomy" id="252190"/>
    <lineage>
        <taxon>Eukaryota</taxon>
        <taxon>Fungi</taxon>
        <taxon>Dikarya</taxon>
        <taxon>Ascomycota</taxon>
        <taxon>Pezizomycotina</taxon>
        <taxon>Sordariomycetes</taxon>
        <taxon>Sordariomycetidae</taxon>
        <taxon>Sordariales</taxon>
        <taxon>Podosporaceae</taxon>
        <taxon>Podospora</taxon>
    </lineage>
</organism>
<feature type="region of interest" description="Disordered" evidence="8">
    <location>
        <begin position="230"/>
        <end position="277"/>
    </location>
</feature>
<feature type="compositionally biased region" description="Polar residues" evidence="8">
    <location>
        <begin position="234"/>
        <end position="269"/>
    </location>
</feature>
<protein>
    <recommendedName>
        <fullName evidence="9">CCHC-type domain-containing protein</fullName>
    </recommendedName>
</protein>
<dbReference type="GO" id="GO:0071031">
    <property type="term" value="P:nuclear mRNA surveillance of mRNA 3'-end processing"/>
    <property type="evidence" value="ECO:0007669"/>
    <property type="project" value="TreeGrafter"/>
</dbReference>
<dbReference type="GO" id="GO:0071035">
    <property type="term" value="P:nuclear polyadenylation-dependent rRNA catabolic process"/>
    <property type="evidence" value="ECO:0007669"/>
    <property type="project" value="TreeGrafter"/>
</dbReference>
<dbReference type="PANTHER" id="PTHR46543:SF1">
    <property type="entry name" value="ZINC FINGER CCHC DOMAIN-CONTAINING PROTEIN 7"/>
    <property type="match status" value="1"/>
</dbReference>
<dbReference type="PANTHER" id="PTHR46543">
    <property type="entry name" value="ZINC FINGER CCHC DOMAIN-CONTAINING PROTEIN 7"/>
    <property type="match status" value="1"/>
</dbReference>
<dbReference type="AlphaFoldDB" id="A0AAN7BVE5"/>
<keyword evidence="6" id="KW-0539">Nucleus</keyword>
<keyword evidence="11" id="KW-1185">Reference proteome</keyword>
<dbReference type="InterPro" id="IPR051644">
    <property type="entry name" value="TRAMP_AT-DNA-binding"/>
</dbReference>
<dbReference type="GO" id="GO:0071037">
    <property type="term" value="P:nuclear polyadenylation-dependent snRNA catabolic process"/>
    <property type="evidence" value="ECO:0007669"/>
    <property type="project" value="TreeGrafter"/>
</dbReference>
<reference evidence="10" key="2">
    <citation type="submission" date="2023-05" db="EMBL/GenBank/DDBJ databases">
        <authorList>
            <consortium name="Lawrence Berkeley National Laboratory"/>
            <person name="Steindorff A."/>
            <person name="Hensen N."/>
            <person name="Bonometti L."/>
            <person name="Westerberg I."/>
            <person name="Brannstrom I.O."/>
            <person name="Guillou S."/>
            <person name="Cros-Aarteil S."/>
            <person name="Calhoun S."/>
            <person name="Haridas S."/>
            <person name="Kuo A."/>
            <person name="Mondo S."/>
            <person name="Pangilinan J."/>
            <person name="Riley R."/>
            <person name="Labutti K."/>
            <person name="Andreopoulos B."/>
            <person name="Lipzen A."/>
            <person name="Chen C."/>
            <person name="Yanf M."/>
            <person name="Daum C."/>
            <person name="Ng V."/>
            <person name="Clum A."/>
            <person name="Ohm R."/>
            <person name="Martin F."/>
            <person name="Silar P."/>
            <person name="Natvig D."/>
            <person name="Lalanne C."/>
            <person name="Gautier V."/>
            <person name="Ament-Velasquez S.L."/>
            <person name="Kruys A."/>
            <person name="Hutchinson M.I."/>
            <person name="Powell A.J."/>
            <person name="Barry K."/>
            <person name="Miller A.N."/>
            <person name="Grigoriev I.V."/>
            <person name="Debuchy R."/>
            <person name="Gladieux P."/>
            <person name="Thoren M.H."/>
            <person name="Johannesson H."/>
        </authorList>
    </citation>
    <scope>NUCLEOTIDE SEQUENCE</scope>
    <source>
        <strain evidence="10">CBS 990.96</strain>
    </source>
</reference>
<feature type="compositionally biased region" description="Gly residues" evidence="8">
    <location>
        <begin position="700"/>
        <end position="724"/>
    </location>
</feature>
<dbReference type="GO" id="GO:0071036">
    <property type="term" value="P:nuclear polyadenylation-dependent snoRNA catabolic process"/>
    <property type="evidence" value="ECO:0007669"/>
    <property type="project" value="TreeGrafter"/>
</dbReference>
<dbReference type="Gene3D" id="4.10.60.10">
    <property type="entry name" value="Zinc finger, CCHC-type"/>
    <property type="match status" value="1"/>
</dbReference>
<feature type="region of interest" description="Disordered" evidence="8">
    <location>
        <begin position="1"/>
        <end position="133"/>
    </location>
</feature>
<dbReference type="EMBL" id="MU865300">
    <property type="protein sequence ID" value="KAK4230245.1"/>
    <property type="molecule type" value="Genomic_DNA"/>
</dbReference>
<gene>
    <name evidence="10" type="ORF">QBC38DRAFT_357591</name>
</gene>
<evidence type="ECO:0000256" key="5">
    <source>
        <dbReference type="ARBA" id="ARBA00022833"/>
    </source>
</evidence>
<name>A0AAN7BVE5_9PEZI</name>
<evidence type="ECO:0000256" key="6">
    <source>
        <dbReference type="ARBA" id="ARBA00023242"/>
    </source>
</evidence>
<keyword evidence="4 7" id="KW-0863">Zinc-finger</keyword>
<dbReference type="GO" id="GO:0031499">
    <property type="term" value="C:TRAMP complex"/>
    <property type="evidence" value="ECO:0007669"/>
    <property type="project" value="TreeGrafter"/>
</dbReference>
<accession>A0AAN7BVE5</accession>
<evidence type="ECO:0000256" key="3">
    <source>
        <dbReference type="ARBA" id="ARBA00022737"/>
    </source>
</evidence>
<sequence>MDAATSQPGARKRSPPEDDASNSEGSAASRKRARADRGAAVVDQGEERDEGEISDSKNEGSEKAVVSHNGWNGGVSSGLRTSFPSLKKGMNSKPLRQLTLDTFMKPKPESNDAEPGSKPEVEVQSEPNEDGEAPVKGEFEKLMMPEGYSNNYSKGRRARSWESRFEGWCTKLMSLNKDHDRMQDCTFLKAAWTGWLKQRKHINPLSLTAGLQACERFTLSAEKLEEMLKRALSSEPNSPTDSISTATSTAEPAPNGSENNKMTEQPSTAKKTKPTKNESFISQLAAPSLFSENYVEKLKAGNEKSWEEAFLNWCRDLKDLNPGMIDLSTLRNRNKLGDFYSLWVGNLQGLTKKHASLARRVALEYIERKPLACAELFKPDPPAPISVTISESEEIAIPEPVAMAVEAQEEPLLPVTLSKGELAYRDRYYPGLAPHAVFCVNCSSTEHNSVDCPKMSCNFCSDHHPTWRCPTRVRCTKCNQLGHKKDGCRERLRMTEEEMDCAVCASRDHLEDTCSKLWSGFTSTLVKPHKVQAVPIFCYRCGKEGHYGGDCGIAPPMQKAKKNHEMPTPWTMQNALQYIDITCAEVAIAYKEELQSDKSADGIPDLGKSIVPQQHVRYESDDDDDQEFIQPSVQKKPKVRRGVMHFTGGLSNNSNNQNSRPHGLPARPPAPSYQSGNSMPSQRFQAPEPQNYSPRNRNNAGGGGRFRGGGGGSNRGRGGFSNRH</sequence>
<evidence type="ECO:0000256" key="4">
    <source>
        <dbReference type="ARBA" id="ARBA00022771"/>
    </source>
</evidence>
<feature type="domain" description="CCHC-type" evidence="9">
    <location>
        <begin position="538"/>
        <end position="551"/>
    </location>
</feature>
<proteinExistence type="predicted"/>
<dbReference type="GO" id="GO:0008270">
    <property type="term" value="F:zinc ion binding"/>
    <property type="evidence" value="ECO:0007669"/>
    <property type="project" value="UniProtKB-KW"/>
</dbReference>
<feature type="region of interest" description="Disordered" evidence="8">
    <location>
        <begin position="618"/>
        <end position="724"/>
    </location>
</feature>
<evidence type="ECO:0000256" key="2">
    <source>
        <dbReference type="ARBA" id="ARBA00022723"/>
    </source>
</evidence>
<keyword evidence="3" id="KW-0677">Repeat</keyword>
<comment type="subcellular location">
    <subcellularLocation>
        <location evidence="1">Nucleus</location>
    </subcellularLocation>
</comment>